<dbReference type="AlphaFoldDB" id="A0A8S3T3N1"/>
<organism evidence="6 7">
    <name type="scientific">Mytilus edulis</name>
    <name type="common">Blue mussel</name>
    <dbReference type="NCBI Taxonomy" id="6550"/>
    <lineage>
        <taxon>Eukaryota</taxon>
        <taxon>Metazoa</taxon>
        <taxon>Spiralia</taxon>
        <taxon>Lophotrochozoa</taxon>
        <taxon>Mollusca</taxon>
        <taxon>Bivalvia</taxon>
        <taxon>Autobranchia</taxon>
        <taxon>Pteriomorphia</taxon>
        <taxon>Mytilida</taxon>
        <taxon>Mytiloidea</taxon>
        <taxon>Mytilidae</taxon>
        <taxon>Mytilinae</taxon>
        <taxon>Mytilus</taxon>
    </lineage>
</organism>
<evidence type="ECO:0000256" key="4">
    <source>
        <dbReference type="SAM" id="MobiDB-lite"/>
    </source>
</evidence>
<dbReference type="OrthoDB" id="6368610at2759"/>
<dbReference type="SUPFAM" id="SSF49842">
    <property type="entry name" value="TNF-like"/>
    <property type="match status" value="1"/>
</dbReference>
<comment type="caution">
    <text evidence="6">The sequence shown here is derived from an EMBL/GenBank/DDBJ whole genome shotgun (WGS) entry which is preliminary data.</text>
</comment>
<dbReference type="PANTHER" id="PTHR22923">
    <property type="entry name" value="CEREBELLIN-RELATED"/>
    <property type="match status" value="1"/>
</dbReference>
<evidence type="ECO:0000259" key="5">
    <source>
        <dbReference type="PROSITE" id="PS50871"/>
    </source>
</evidence>
<dbReference type="Proteomes" id="UP000683360">
    <property type="component" value="Unassembled WGS sequence"/>
</dbReference>
<feature type="domain" description="C1q" evidence="5">
    <location>
        <begin position="63"/>
        <end position="199"/>
    </location>
</feature>
<dbReference type="Pfam" id="PF00386">
    <property type="entry name" value="C1q"/>
    <property type="match status" value="1"/>
</dbReference>
<proteinExistence type="predicted"/>
<dbReference type="PROSITE" id="PS50871">
    <property type="entry name" value="C1Q"/>
    <property type="match status" value="1"/>
</dbReference>
<evidence type="ECO:0000313" key="7">
    <source>
        <dbReference type="Proteomes" id="UP000683360"/>
    </source>
</evidence>
<gene>
    <name evidence="6" type="ORF">MEDL_41150</name>
</gene>
<dbReference type="InterPro" id="IPR008983">
    <property type="entry name" value="Tumour_necrosis_fac-like_dom"/>
</dbReference>
<dbReference type="Gene3D" id="2.60.120.40">
    <property type="match status" value="1"/>
</dbReference>
<keyword evidence="2" id="KW-0964">Secreted</keyword>
<dbReference type="PRINTS" id="PR00007">
    <property type="entry name" value="COMPLEMNTC1Q"/>
</dbReference>
<evidence type="ECO:0000256" key="2">
    <source>
        <dbReference type="ARBA" id="ARBA00022525"/>
    </source>
</evidence>
<accession>A0A8S3T3N1</accession>
<evidence type="ECO:0000313" key="6">
    <source>
        <dbReference type="EMBL" id="CAG2228189.1"/>
    </source>
</evidence>
<dbReference type="InterPro" id="IPR001073">
    <property type="entry name" value="C1q_dom"/>
</dbReference>
<evidence type="ECO:0000256" key="1">
    <source>
        <dbReference type="ARBA" id="ARBA00004613"/>
    </source>
</evidence>
<name>A0A8S3T3N1_MYTED</name>
<dbReference type="GO" id="GO:0005576">
    <property type="term" value="C:extracellular region"/>
    <property type="evidence" value="ECO:0007669"/>
    <property type="project" value="UniProtKB-SubCell"/>
</dbReference>
<evidence type="ECO:0000256" key="3">
    <source>
        <dbReference type="ARBA" id="ARBA00022729"/>
    </source>
</evidence>
<dbReference type="PANTHER" id="PTHR22923:SF116">
    <property type="entry name" value="C1Q DOMAIN-CONTAINING PROTEIN"/>
    <property type="match status" value="1"/>
</dbReference>
<feature type="region of interest" description="Disordered" evidence="4">
    <location>
        <begin position="26"/>
        <end position="46"/>
    </location>
</feature>
<sequence>MSDCEESYARTFSEKPQYLQLDLEQPSAQGHAQGPRLPASASEPYINATPTGEVQIRVKKAGEETDKVAFMAKNSVALQNLPSKSVVVFNTAITNLGNGYNSYTGIFTAPPNGIYVVSWTILGQQGKSFYTELTLNGNVVARNYVSAVNVQDHPSGSQNVVLKIKKDDKVLVRVQAGHEGQYMYANGWSSFSGYKLYNM</sequence>
<protein>
    <recommendedName>
        <fullName evidence="5">C1q domain-containing protein</fullName>
    </recommendedName>
</protein>
<reference evidence="6" key="1">
    <citation type="submission" date="2021-03" db="EMBL/GenBank/DDBJ databases">
        <authorList>
            <person name="Bekaert M."/>
        </authorList>
    </citation>
    <scope>NUCLEOTIDE SEQUENCE</scope>
</reference>
<keyword evidence="7" id="KW-1185">Reference proteome</keyword>
<dbReference type="EMBL" id="CAJPWZ010001990">
    <property type="protein sequence ID" value="CAG2228189.1"/>
    <property type="molecule type" value="Genomic_DNA"/>
</dbReference>
<keyword evidence="3" id="KW-0732">Signal</keyword>
<dbReference type="SMART" id="SM00110">
    <property type="entry name" value="C1Q"/>
    <property type="match status" value="1"/>
</dbReference>
<comment type="subcellular location">
    <subcellularLocation>
        <location evidence="1">Secreted</location>
    </subcellularLocation>
</comment>
<dbReference type="InterPro" id="IPR050822">
    <property type="entry name" value="Cerebellin_Synaptic_Org"/>
</dbReference>